<dbReference type="AlphaFoldDB" id="A0A9J6PXN7"/>
<comment type="caution">
    <text evidence="2">The sequence shown here is derived from an EMBL/GenBank/DDBJ whole genome shotgun (WGS) entry which is preliminary data.</text>
</comment>
<evidence type="ECO:0000256" key="1">
    <source>
        <dbReference type="SAM" id="Coils"/>
    </source>
</evidence>
<accession>A0A9J6PXN7</accession>
<evidence type="ECO:0000313" key="2">
    <source>
        <dbReference type="EMBL" id="MCU5779596.1"/>
    </source>
</evidence>
<proteinExistence type="predicted"/>
<gene>
    <name evidence="2" type="ORF">N5923_19095</name>
</gene>
<dbReference type="RefSeq" id="WP_267144794.1">
    <property type="nucleotide sequence ID" value="NZ_JAODIL010000082.1"/>
</dbReference>
<organism evidence="2 3">
    <name type="scientific">Winslowiella arboricola</name>
    <dbReference type="NCBI Taxonomy" id="2978220"/>
    <lineage>
        <taxon>Bacteria</taxon>
        <taxon>Pseudomonadati</taxon>
        <taxon>Pseudomonadota</taxon>
        <taxon>Gammaproteobacteria</taxon>
        <taxon>Enterobacterales</taxon>
        <taxon>Erwiniaceae</taxon>
        <taxon>Winslowiella</taxon>
    </lineage>
</organism>
<keyword evidence="3" id="KW-1185">Reference proteome</keyword>
<reference evidence="2" key="1">
    <citation type="submission" date="2022-09" db="EMBL/GenBank/DDBJ databases">
        <title>Winslowiella arboricola sp. nov., isolated from bleeding cankers on broadleaf hosts.</title>
        <authorList>
            <person name="Brady C."/>
            <person name="Kaur S."/>
            <person name="Crampton B."/>
            <person name="Maddock D."/>
            <person name="Arnold D."/>
            <person name="Denman S."/>
        </authorList>
    </citation>
    <scope>NUCLEOTIDE SEQUENCE</scope>
    <source>
        <strain evidence="2">BAC 15a-03b</strain>
    </source>
</reference>
<feature type="coiled-coil region" evidence="1">
    <location>
        <begin position="333"/>
        <end position="360"/>
    </location>
</feature>
<dbReference type="EMBL" id="JAODIM010000043">
    <property type="protein sequence ID" value="MCU5779596.1"/>
    <property type="molecule type" value="Genomic_DNA"/>
</dbReference>
<sequence length="370" mass="42596">MNIGTASKNSLSIPEGYSKEIYKRFPDIAKVSNTPHVLAGMPGQSYKREPLSQTEQIRSLTVKKIKFLIEDYPPYCKHKLWREMQEASLNQVAEVILTEKVIAGGFSPDFSLEDVANKKAFIDAMDREYKKHTFSNGVWIKKLKESLDCTGMNLKEENNNYNVLRAFVAECPLSRIRLAINCLEFSIKIRNMVPDTSHQIKPVVQQSANKLRRRQNPADAAQSRLELQSKYAGHREIMVKETFKKIKSDLLEQIDMGYNVNMEYVYTLLEKTNNLDGAEKADLERKLTIIVCTEEAFNDVIARKVNKDTARLSTMALITAEVDITKVLTHEKVKALQLTREEEREQCSRLEARKQKIYHEDHGNSVFYRQ</sequence>
<keyword evidence="1" id="KW-0175">Coiled coil</keyword>
<evidence type="ECO:0000313" key="3">
    <source>
        <dbReference type="Proteomes" id="UP001064262"/>
    </source>
</evidence>
<dbReference type="Proteomes" id="UP001064262">
    <property type="component" value="Unassembled WGS sequence"/>
</dbReference>
<protein>
    <submittedName>
        <fullName evidence="2">Uncharacterized protein</fullName>
    </submittedName>
</protein>
<name>A0A9J6PXN7_9GAMM</name>